<feature type="transmembrane region" description="Helical" evidence="1">
    <location>
        <begin position="16"/>
        <end position="37"/>
    </location>
</feature>
<protein>
    <submittedName>
        <fullName evidence="2">Uncharacterized protein</fullName>
    </submittedName>
</protein>
<name>A0A7J9DH09_9ROSI</name>
<sequence>MLTPIYVCFSWLKEEAWLSLLVGCLNFMLCSYMGTCFHCRTVQD</sequence>
<dbReference type="EMBL" id="JABEZW010000002">
    <property type="protein sequence ID" value="MBA0759854.1"/>
    <property type="molecule type" value="Genomic_DNA"/>
</dbReference>
<evidence type="ECO:0000256" key="1">
    <source>
        <dbReference type="SAM" id="Phobius"/>
    </source>
</evidence>
<keyword evidence="1" id="KW-1133">Transmembrane helix</keyword>
<reference evidence="2 3" key="1">
    <citation type="journal article" date="2019" name="Genome Biol. Evol.">
        <title>Insights into the evolution of the New World diploid cottons (Gossypium, subgenus Houzingenia) based on genome sequencing.</title>
        <authorList>
            <person name="Grover C.E."/>
            <person name="Arick M.A. 2nd"/>
            <person name="Thrash A."/>
            <person name="Conover J.L."/>
            <person name="Sanders W.S."/>
            <person name="Peterson D.G."/>
            <person name="Frelichowski J.E."/>
            <person name="Scheffler J.A."/>
            <person name="Scheffler B.E."/>
            <person name="Wendel J.F."/>
        </authorList>
    </citation>
    <scope>NUCLEOTIDE SEQUENCE [LARGE SCALE GENOMIC DNA]</scope>
    <source>
        <strain evidence="2">8</strain>
        <tissue evidence="2">Leaf</tissue>
    </source>
</reference>
<evidence type="ECO:0000313" key="2">
    <source>
        <dbReference type="EMBL" id="MBA0759854.1"/>
    </source>
</evidence>
<evidence type="ECO:0000313" key="3">
    <source>
        <dbReference type="Proteomes" id="UP000593568"/>
    </source>
</evidence>
<organism evidence="2 3">
    <name type="scientific">Gossypium trilobum</name>
    <dbReference type="NCBI Taxonomy" id="34281"/>
    <lineage>
        <taxon>Eukaryota</taxon>
        <taxon>Viridiplantae</taxon>
        <taxon>Streptophyta</taxon>
        <taxon>Embryophyta</taxon>
        <taxon>Tracheophyta</taxon>
        <taxon>Spermatophyta</taxon>
        <taxon>Magnoliopsida</taxon>
        <taxon>eudicotyledons</taxon>
        <taxon>Gunneridae</taxon>
        <taxon>Pentapetalae</taxon>
        <taxon>rosids</taxon>
        <taxon>malvids</taxon>
        <taxon>Malvales</taxon>
        <taxon>Malvaceae</taxon>
        <taxon>Malvoideae</taxon>
        <taxon>Gossypium</taxon>
    </lineage>
</organism>
<dbReference type="AlphaFoldDB" id="A0A7J9DH09"/>
<accession>A0A7J9DH09</accession>
<keyword evidence="3" id="KW-1185">Reference proteome</keyword>
<dbReference type="Proteomes" id="UP000593568">
    <property type="component" value="Unassembled WGS sequence"/>
</dbReference>
<comment type="caution">
    <text evidence="2">The sequence shown here is derived from an EMBL/GenBank/DDBJ whole genome shotgun (WGS) entry which is preliminary data.</text>
</comment>
<keyword evidence="1" id="KW-0812">Transmembrane</keyword>
<gene>
    <name evidence="2" type="ORF">Gotri_022670</name>
</gene>
<proteinExistence type="predicted"/>
<keyword evidence="1" id="KW-0472">Membrane</keyword>